<comment type="caution">
    <text evidence="2">The sequence shown here is derived from an EMBL/GenBank/DDBJ whole genome shotgun (WGS) entry which is preliminary data.</text>
</comment>
<evidence type="ECO:0000313" key="3">
    <source>
        <dbReference type="Proteomes" id="UP001314170"/>
    </source>
</evidence>
<dbReference type="Proteomes" id="UP001314170">
    <property type="component" value="Unassembled WGS sequence"/>
</dbReference>
<proteinExistence type="predicted"/>
<organism evidence="2 3">
    <name type="scientific">Dovyalis caffra</name>
    <dbReference type="NCBI Taxonomy" id="77055"/>
    <lineage>
        <taxon>Eukaryota</taxon>
        <taxon>Viridiplantae</taxon>
        <taxon>Streptophyta</taxon>
        <taxon>Embryophyta</taxon>
        <taxon>Tracheophyta</taxon>
        <taxon>Spermatophyta</taxon>
        <taxon>Magnoliopsida</taxon>
        <taxon>eudicotyledons</taxon>
        <taxon>Gunneridae</taxon>
        <taxon>Pentapetalae</taxon>
        <taxon>rosids</taxon>
        <taxon>fabids</taxon>
        <taxon>Malpighiales</taxon>
        <taxon>Salicaceae</taxon>
        <taxon>Flacourtieae</taxon>
        <taxon>Dovyalis</taxon>
    </lineage>
</organism>
<dbReference type="Pfam" id="PF24750">
    <property type="entry name" value="b-prop_At3g26010-like"/>
    <property type="match status" value="1"/>
</dbReference>
<dbReference type="InterPro" id="IPR056592">
    <property type="entry name" value="Beta-prop_At3g26010-like"/>
</dbReference>
<sequence>MAEQLPEDVIVEILSRLPAKTVMRMKLVSKAWHHLISNVCALRLSAAAAAHPPGFLFLCSVSKFLRPSEYDIAGYACYPDGHDCSANSDGFVDAYSSLLPFKLSTDHYFDCCNGLLLFTRREIQENSLYYYVCNPTTKQCVAIPNPRPRTYPFSASLAFDPAKSPHYKVVRFLYPEEIVSSPVKLDIFSSDTGKWVRRSAMLSIQLPPPPAGWNSCIRRSIYLDGRIYKLSVVNYLLRFDLNAHSDVAIELPHKKVTRCYGFIGTSRGSLYYSNHDESRLMISFWLLEDRCQGDPFWTLRHRVSMDYLTSKYPEVHNSSFHFDAYAIHPAADIVFLGIHNMVLSYDLKTNKFEEVFKMNKQTKIVCGQHFVHLFSPCYAVLSDFSNN</sequence>
<dbReference type="NCBIfam" id="TIGR01640">
    <property type="entry name" value="F_box_assoc_1"/>
    <property type="match status" value="1"/>
</dbReference>
<feature type="domain" description="F-box" evidence="1">
    <location>
        <begin position="1"/>
        <end position="38"/>
    </location>
</feature>
<keyword evidence="3" id="KW-1185">Reference proteome</keyword>
<accession>A0AAV1SU26</accession>
<dbReference type="AlphaFoldDB" id="A0AAV1SU26"/>
<dbReference type="InterPro" id="IPR036047">
    <property type="entry name" value="F-box-like_dom_sf"/>
</dbReference>
<dbReference type="CDD" id="cd22157">
    <property type="entry name" value="F-box_AtFBW1-like"/>
    <property type="match status" value="1"/>
</dbReference>
<name>A0AAV1SU26_9ROSI</name>
<reference evidence="2 3" key="1">
    <citation type="submission" date="2024-01" db="EMBL/GenBank/DDBJ databases">
        <authorList>
            <person name="Waweru B."/>
        </authorList>
    </citation>
    <scope>NUCLEOTIDE SEQUENCE [LARGE SCALE GENOMIC DNA]</scope>
</reference>
<dbReference type="InterPro" id="IPR055290">
    <property type="entry name" value="At3g26010-like"/>
</dbReference>
<dbReference type="SMART" id="SM00256">
    <property type="entry name" value="FBOX"/>
    <property type="match status" value="1"/>
</dbReference>
<dbReference type="PROSITE" id="PS50181">
    <property type="entry name" value="FBOX"/>
    <property type="match status" value="1"/>
</dbReference>
<dbReference type="PANTHER" id="PTHR35546:SF121">
    <property type="entry name" value="F-BOX PROTEIN"/>
    <property type="match status" value="1"/>
</dbReference>
<dbReference type="InterPro" id="IPR001810">
    <property type="entry name" value="F-box_dom"/>
</dbReference>
<evidence type="ECO:0000259" key="1">
    <source>
        <dbReference type="PROSITE" id="PS50181"/>
    </source>
</evidence>
<dbReference type="InterPro" id="IPR017451">
    <property type="entry name" value="F-box-assoc_interact_dom"/>
</dbReference>
<evidence type="ECO:0000313" key="2">
    <source>
        <dbReference type="EMBL" id="CAK7356313.1"/>
    </source>
</evidence>
<dbReference type="PANTHER" id="PTHR35546">
    <property type="entry name" value="F-BOX PROTEIN INTERACTION DOMAIN PROTEIN-RELATED"/>
    <property type="match status" value="1"/>
</dbReference>
<dbReference type="Gene3D" id="1.20.1280.50">
    <property type="match status" value="1"/>
</dbReference>
<dbReference type="Pfam" id="PF00646">
    <property type="entry name" value="F-box"/>
    <property type="match status" value="1"/>
</dbReference>
<gene>
    <name evidence="2" type="ORF">DCAF_LOCUS26584</name>
</gene>
<protein>
    <recommendedName>
        <fullName evidence="1">F-box domain-containing protein</fullName>
    </recommendedName>
</protein>
<dbReference type="SUPFAM" id="SSF81383">
    <property type="entry name" value="F-box domain"/>
    <property type="match status" value="1"/>
</dbReference>
<dbReference type="EMBL" id="CAWUPB010001197">
    <property type="protein sequence ID" value="CAK7356313.1"/>
    <property type="molecule type" value="Genomic_DNA"/>
</dbReference>